<sequence length="591" mass="66107">MAKWMLRRNGTDSNSIARNINRSEIIVDILANRGIREEDEMRSFLNPCIDDLHDPNLMKDMGSGIGIVKQHIESKSTIAVYGDYDVDGVMSCYILYRALLRCGADVIYYIPHRELEGYGMNSQSVENLHNQGIKLILTCDNGISSIEQIERAKSLGMDVVVTDHHELPFEENEDGSRKEIMPCADAVINPKRPDCPYPFDILCAGAIAYKFARVLYKEFGIPESEADSYIEYAAMATVCDVVDLIGENRIIASVGMKMLRETENIGLNALVQETGIEKSKIGTYHIGFVIGPCINATGRLEMAAIAMELLLCEDNNEAQALAKKLVGLNEERKQMTEDGVERVRHIIEAGSISRDKVILAVDEGIHESIAGIVAGRIKEQYHLPTIVLTRGREMLKGSGRSIEEYNMFEGLMQCKSLISKFGGHPMAAGLSMEEENVDELRRKLNEYCRLSFEEMERTIRIDKRLSLESISYDIVEQIKSLEPFGKGNSAPIFAEKGIRVTGVRILGKNKNVLRLSCVFGKTCSQIDAISFDGVEKFKELIESTMGEDEFNQIASGKKISIAMDMVYTIGINEYMGSKKLQLLLKDFRLSK</sequence>
<dbReference type="InterPro" id="IPR051673">
    <property type="entry name" value="SSDNA_exonuclease_RecJ"/>
</dbReference>
<protein>
    <recommendedName>
        <fullName evidence="2">Single-stranded-DNA-specific exonuclease RecJ</fullName>
    </recommendedName>
</protein>
<dbReference type="Proteomes" id="UP000027946">
    <property type="component" value="Unassembled WGS sequence"/>
</dbReference>
<dbReference type="STRING" id="1121324.CLIT_5c01030"/>
<dbReference type="eggNOG" id="COG0608">
    <property type="taxonomic scope" value="Bacteria"/>
</dbReference>
<dbReference type="GO" id="GO:0008409">
    <property type="term" value="F:5'-3' exonuclease activity"/>
    <property type="evidence" value="ECO:0007669"/>
    <property type="project" value="InterPro"/>
</dbReference>
<dbReference type="Gene3D" id="3.90.1640.30">
    <property type="match status" value="1"/>
</dbReference>
<dbReference type="InterPro" id="IPR041122">
    <property type="entry name" value="RecJ_OB"/>
</dbReference>
<evidence type="ECO:0000256" key="1">
    <source>
        <dbReference type="ARBA" id="ARBA00005915"/>
    </source>
</evidence>
<gene>
    <name evidence="9" type="primary">recJ</name>
    <name evidence="9" type="ORF">CLIT_5c01030</name>
</gene>
<dbReference type="Pfam" id="PF17768">
    <property type="entry name" value="RecJ_OB"/>
    <property type="match status" value="1"/>
</dbReference>
<dbReference type="InterPro" id="IPR001667">
    <property type="entry name" value="DDH_dom"/>
</dbReference>
<keyword evidence="4 9" id="KW-0378">Hydrolase</keyword>
<dbReference type="GO" id="GO:0006281">
    <property type="term" value="P:DNA repair"/>
    <property type="evidence" value="ECO:0007669"/>
    <property type="project" value="InterPro"/>
</dbReference>
<dbReference type="InterPro" id="IPR003156">
    <property type="entry name" value="DHHA1_dom"/>
</dbReference>
<accession>A0A069RGF3</accession>
<dbReference type="NCBIfam" id="TIGR00644">
    <property type="entry name" value="recJ"/>
    <property type="match status" value="1"/>
</dbReference>
<organism evidence="9 10">
    <name type="scientific">Peptoclostridium litorale DSM 5388</name>
    <dbReference type="NCBI Taxonomy" id="1121324"/>
    <lineage>
        <taxon>Bacteria</taxon>
        <taxon>Bacillati</taxon>
        <taxon>Bacillota</taxon>
        <taxon>Clostridia</taxon>
        <taxon>Peptostreptococcales</taxon>
        <taxon>Peptoclostridiaceae</taxon>
        <taxon>Peptoclostridium</taxon>
    </lineage>
</organism>
<evidence type="ECO:0000256" key="5">
    <source>
        <dbReference type="ARBA" id="ARBA00022839"/>
    </source>
</evidence>
<name>A0A069RGF3_PEPLI</name>
<dbReference type="Gene3D" id="3.10.310.30">
    <property type="match status" value="1"/>
</dbReference>
<feature type="domain" description="DHHA1" evidence="7">
    <location>
        <begin position="356"/>
        <end position="448"/>
    </location>
</feature>
<comment type="caution">
    <text evidence="9">The sequence shown here is derived from an EMBL/GenBank/DDBJ whole genome shotgun (WGS) entry which is preliminary data.</text>
</comment>
<feature type="domain" description="RecJ OB" evidence="8">
    <location>
        <begin position="461"/>
        <end position="586"/>
    </location>
</feature>
<proteinExistence type="inferred from homology"/>
<evidence type="ECO:0000259" key="8">
    <source>
        <dbReference type="Pfam" id="PF17768"/>
    </source>
</evidence>
<evidence type="ECO:0000313" key="9">
    <source>
        <dbReference type="EMBL" id="KDR96091.1"/>
    </source>
</evidence>
<keyword evidence="10" id="KW-1185">Reference proteome</keyword>
<evidence type="ECO:0000256" key="3">
    <source>
        <dbReference type="ARBA" id="ARBA00022722"/>
    </source>
</evidence>
<evidence type="ECO:0000256" key="4">
    <source>
        <dbReference type="ARBA" id="ARBA00022801"/>
    </source>
</evidence>
<evidence type="ECO:0000259" key="7">
    <source>
        <dbReference type="Pfam" id="PF02272"/>
    </source>
</evidence>
<dbReference type="Pfam" id="PF01368">
    <property type="entry name" value="DHH"/>
    <property type="match status" value="1"/>
</dbReference>
<dbReference type="RefSeq" id="WP_330391295.1">
    <property type="nucleotide sequence ID" value="NZ_FSRH01000007.1"/>
</dbReference>
<feature type="domain" description="DDH" evidence="6">
    <location>
        <begin position="78"/>
        <end position="223"/>
    </location>
</feature>
<keyword evidence="5 9" id="KW-0269">Exonuclease</keyword>
<reference evidence="9 10" key="1">
    <citation type="submission" date="2014-03" db="EMBL/GenBank/DDBJ databases">
        <title>Genome sequence of Clostridium litorale W6, DSM 5388.</title>
        <authorList>
            <person name="Poehlein A."/>
            <person name="Jagirdar A."/>
            <person name="Khonsari B."/>
            <person name="Chibani C.M."/>
            <person name="Gutierrez Gutierrez D.A."/>
            <person name="Davydova E."/>
            <person name="Alghaithi H.S."/>
            <person name="Nair K.P."/>
            <person name="Dhamotharan K."/>
            <person name="Chandran L."/>
            <person name="G W."/>
            <person name="Daniel R."/>
        </authorList>
    </citation>
    <scope>NUCLEOTIDE SEQUENCE [LARGE SCALE GENOMIC DNA]</scope>
    <source>
        <strain evidence="9 10">W6</strain>
    </source>
</reference>
<dbReference type="PANTHER" id="PTHR30255:SF2">
    <property type="entry name" value="SINGLE-STRANDED-DNA-SPECIFIC EXONUCLEASE RECJ"/>
    <property type="match status" value="1"/>
</dbReference>
<dbReference type="GO" id="GO:0003676">
    <property type="term" value="F:nucleic acid binding"/>
    <property type="evidence" value="ECO:0007669"/>
    <property type="project" value="InterPro"/>
</dbReference>
<evidence type="ECO:0000313" key="10">
    <source>
        <dbReference type="Proteomes" id="UP000027946"/>
    </source>
</evidence>
<comment type="similarity">
    <text evidence="1">Belongs to the RecJ family.</text>
</comment>
<dbReference type="GO" id="GO:0006310">
    <property type="term" value="P:DNA recombination"/>
    <property type="evidence" value="ECO:0007669"/>
    <property type="project" value="InterPro"/>
</dbReference>
<evidence type="ECO:0000256" key="2">
    <source>
        <dbReference type="ARBA" id="ARBA00019841"/>
    </source>
</evidence>
<dbReference type="Pfam" id="PF02272">
    <property type="entry name" value="DHHA1"/>
    <property type="match status" value="1"/>
</dbReference>
<dbReference type="AlphaFoldDB" id="A0A069RGF3"/>
<dbReference type="PANTHER" id="PTHR30255">
    <property type="entry name" value="SINGLE-STRANDED-DNA-SPECIFIC EXONUCLEASE RECJ"/>
    <property type="match status" value="1"/>
</dbReference>
<dbReference type="InterPro" id="IPR004610">
    <property type="entry name" value="RecJ"/>
</dbReference>
<dbReference type="EMBL" id="JJMM01000005">
    <property type="protein sequence ID" value="KDR96091.1"/>
    <property type="molecule type" value="Genomic_DNA"/>
</dbReference>
<dbReference type="InterPro" id="IPR038763">
    <property type="entry name" value="DHH_sf"/>
</dbReference>
<keyword evidence="3" id="KW-0540">Nuclease</keyword>
<evidence type="ECO:0000259" key="6">
    <source>
        <dbReference type="Pfam" id="PF01368"/>
    </source>
</evidence>
<dbReference type="SUPFAM" id="SSF64182">
    <property type="entry name" value="DHH phosphoesterases"/>
    <property type="match status" value="1"/>
</dbReference>